<proteinExistence type="inferred from homology"/>
<dbReference type="Pfam" id="PF00590">
    <property type="entry name" value="TP_methylase"/>
    <property type="match status" value="1"/>
</dbReference>
<accession>A0ABC8YYD9</accession>
<sequence>MALAVRTPRFQPRPATISAPASTSSLAAANARPRAGAAVRTSAASPFTEATSSSRYRRDAWSYAADGSSSSTSSPSSSDAAAAAAAAAAAGRRDDEIALQLPELRRLLDVLRASRGKGAEGEGGGGGPGRVALVGTGPGDPELLTLKAVRAIEAADLVLYDRLVSNDVMDLVGEGARLLYVGKTAGYHSRTQEEIHELLLSFAEAGANVVRLKGGDPLVFGRGGEEMDFLQQQGIRVEVIPGITSASGIAAELGIPLTHRGVATRYALLSVRFLTGHSRNGGTDPLYVAGNAADPDTTLVVYMGLSTLPSLAPKLMKHGLPPDTPAVAVERGTTAQQRTVFALLKDLVDEVKSADLVSPTLIIIGKVVALSPFWVESSEHDALKTENSYASKAR</sequence>
<dbReference type="InterPro" id="IPR050161">
    <property type="entry name" value="Siro_Cobalamin_biosynth"/>
</dbReference>
<dbReference type="PANTHER" id="PTHR45790">
    <property type="entry name" value="SIROHEME SYNTHASE-RELATED"/>
    <property type="match status" value="1"/>
</dbReference>
<dbReference type="AlphaFoldDB" id="A0ABC8YYD9"/>
<keyword evidence="3 6" id="KW-0808">Transferase</keyword>
<dbReference type="EC" id="2.1.1.107" evidence="1"/>
<evidence type="ECO:0000256" key="5">
    <source>
        <dbReference type="ARBA" id="ARBA00023244"/>
    </source>
</evidence>
<keyword evidence="5" id="KW-0627">Porphyrin biosynthesis</keyword>
<dbReference type="PANTHER" id="PTHR45790:SF3">
    <property type="entry name" value="S-ADENOSYL-L-METHIONINE-DEPENDENT UROPORPHYRINOGEN III METHYLTRANSFERASE, CHLOROPLASTIC"/>
    <property type="match status" value="1"/>
</dbReference>
<organism evidence="9 10">
    <name type="scientific">Urochloa decumbens</name>
    <dbReference type="NCBI Taxonomy" id="240449"/>
    <lineage>
        <taxon>Eukaryota</taxon>
        <taxon>Viridiplantae</taxon>
        <taxon>Streptophyta</taxon>
        <taxon>Embryophyta</taxon>
        <taxon>Tracheophyta</taxon>
        <taxon>Spermatophyta</taxon>
        <taxon>Magnoliopsida</taxon>
        <taxon>Liliopsida</taxon>
        <taxon>Poales</taxon>
        <taxon>Poaceae</taxon>
        <taxon>PACMAD clade</taxon>
        <taxon>Panicoideae</taxon>
        <taxon>Panicodae</taxon>
        <taxon>Paniceae</taxon>
        <taxon>Melinidinae</taxon>
        <taxon>Urochloa</taxon>
    </lineage>
</organism>
<dbReference type="PROSITE" id="PS00839">
    <property type="entry name" value="SUMT_1"/>
    <property type="match status" value="1"/>
</dbReference>
<evidence type="ECO:0000256" key="2">
    <source>
        <dbReference type="ARBA" id="ARBA00022603"/>
    </source>
</evidence>
<dbReference type="InterPro" id="IPR014777">
    <property type="entry name" value="4pyrrole_Mease_sub1"/>
</dbReference>
<dbReference type="GO" id="GO:0019354">
    <property type="term" value="P:siroheme biosynthetic process"/>
    <property type="evidence" value="ECO:0007669"/>
    <property type="project" value="UniProtKB-ARBA"/>
</dbReference>
<name>A0ABC8YYD9_9POAL</name>
<reference evidence="9 10" key="2">
    <citation type="submission" date="2024-10" db="EMBL/GenBank/DDBJ databases">
        <authorList>
            <person name="Ryan C."/>
        </authorList>
    </citation>
    <scope>NUCLEOTIDE SEQUENCE [LARGE SCALE GENOMIC DNA]</scope>
</reference>
<protein>
    <recommendedName>
        <fullName evidence="1">uroporphyrinogen-III C-methyltransferase</fullName>
        <ecNumber evidence="1">2.1.1.107</ecNumber>
    </recommendedName>
</protein>
<feature type="domain" description="Tetrapyrrole methylase" evidence="8">
    <location>
        <begin position="131"/>
        <end position="347"/>
    </location>
</feature>
<evidence type="ECO:0000259" key="8">
    <source>
        <dbReference type="Pfam" id="PF00590"/>
    </source>
</evidence>
<feature type="region of interest" description="Disordered" evidence="7">
    <location>
        <begin position="1"/>
        <end position="53"/>
    </location>
</feature>
<evidence type="ECO:0000256" key="7">
    <source>
        <dbReference type="SAM" id="MobiDB-lite"/>
    </source>
</evidence>
<dbReference type="GO" id="GO:0004851">
    <property type="term" value="F:uroporphyrin-III C-methyltransferase activity"/>
    <property type="evidence" value="ECO:0007669"/>
    <property type="project" value="UniProtKB-EC"/>
</dbReference>
<dbReference type="InterPro" id="IPR006366">
    <property type="entry name" value="CobA/CysG_C"/>
</dbReference>
<evidence type="ECO:0000313" key="9">
    <source>
        <dbReference type="EMBL" id="CAL4948577.1"/>
    </source>
</evidence>
<dbReference type="Gene3D" id="3.40.1010.10">
    <property type="entry name" value="Cobalt-precorrin-4 Transmethylase, Domain 1"/>
    <property type="match status" value="1"/>
</dbReference>
<reference evidence="10" key="1">
    <citation type="submission" date="2024-06" db="EMBL/GenBank/DDBJ databases">
        <authorList>
            <person name="Ryan C."/>
        </authorList>
    </citation>
    <scope>NUCLEOTIDE SEQUENCE [LARGE SCALE GENOMIC DNA]</scope>
</reference>
<dbReference type="InterPro" id="IPR000878">
    <property type="entry name" value="4pyrrol_Mease"/>
</dbReference>
<gene>
    <name evidence="9" type="ORF">URODEC1_LOCUS37480</name>
</gene>
<feature type="compositionally biased region" description="Polar residues" evidence="7">
    <location>
        <begin position="42"/>
        <end position="53"/>
    </location>
</feature>
<comment type="similarity">
    <text evidence="6">Belongs to the precorrin methyltransferase family.</text>
</comment>
<dbReference type="InterPro" id="IPR014776">
    <property type="entry name" value="4pyrrole_Mease_sub2"/>
</dbReference>
<dbReference type="NCBIfam" id="TIGR01469">
    <property type="entry name" value="cobA_cysG_Cterm"/>
    <property type="match status" value="1"/>
</dbReference>
<evidence type="ECO:0000256" key="4">
    <source>
        <dbReference type="ARBA" id="ARBA00022691"/>
    </source>
</evidence>
<dbReference type="FunFam" id="3.30.950.10:FF:000001">
    <property type="entry name" value="Siroheme synthase"/>
    <property type="match status" value="1"/>
</dbReference>
<dbReference type="InterPro" id="IPR003043">
    <property type="entry name" value="Uropor_MeTrfase_CS"/>
</dbReference>
<evidence type="ECO:0000256" key="3">
    <source>
        <dbReference type="ARBA" id="ARBA00022679"/>
    </source>
</evidence>
<keyword evidence="4" id="KW-0949">S-adenosyl-L-methionine</keyword>
<dbReference type="FunFam" id="3.40.1010.10:FF:000001">
    <property type="entry name" value="Siroheme synthase"/>
    <property type="match status" value="1"/>
</dbReference>
<dbReference type="CDD" id="cd11642">
    <property type="entry name" value="SUMT"/>
    <property type="match status" value="1"/>
</dbReference>
<dbReference type="GO" id="GO:0032259">
    <property type="term" value="P:methylation"/>
    <property type="evidence" value="ECO:0007669"/>
    <property type="project" value="UniProtKB-KW"/>
</dbReference>
<evidence type="ECO:0000256" key="6">
    <source>
        <dbReference type="RuleBase" id="RU003960"/>
    </source>
</evidence>
<dbReference type="NCBIfam" id="NF004790">
    <property type="entry name" value="PRK06136.1"/>
    <property type="match status" value="1"/>
</dbReference>
<dbReference type="Proteomes" id="UP001497457">
    <property type="component" value="Chromosome 17b"/>
</dbReference>
<keyword evidence="10" id="KW-1185">Reference proteome</keyword>
<evidence type="ECO:0000313" key="10">
    <source>
        <dbReference type="Proteomes" id="UP001497457"/>
    </source>
</evidence>
<feature type="compositionally biased region" description="Low complexity" evidence="7">
    <location>
        <begin position="14"/>
        <end position="40"/>
    </location>
</feature>
<dbReference type="Gene3D" id="3.30.950.10">
    <property type="entry name" value="Methyltransferase, Cobalt-precorrin-4 Transmethylase, Domain 2"/>
    <property type="match status" value="1"/>
</dbReference>
<dbReference type="PROSITE" id="PS00840">
    <property type="entry name" value="SUMT_2"/>
    <property type="match status" value="1"/>
</dbReference>
<dbReference type="EMBL" id="OZ075127">
    <property type="protein sequence ID" value="CAL4948577.1"/>
    <property type="molecule type" value="Genomic_DNA"/>
</dbReference>
<dbReference type="InterPro" id="IPR035996">
    <property type="entry name" value="4pyrrol_Methylase_sf"/>
</dbReference>
<evidence type="ECO:0000256" key="1">
    <source>
        <dbReference type="ARBA" id="ARBA00012162"/>
    </source>
</evidence>
<dbReference type="SUPFAM" id="SSF53790">
    <property type="entry name" value="Tetrapyrrole methylase"/>
    <property type="match status" value="1"/>
</dbReference>
<keyword evidence="2 6" id="KW-0489">Methyltransferase</keyword>